<dbReference type="PANTHER" id="PTHR42878">
    <property type="entry name" value="TWO-COMPONENT HISTIDINE KINASE"/>
    <property type="match status" value="1"/>
</dbReference>
<dbReference type="CDD" id="cd00075">
    <property type="entry name" value="HATPase"/>
    <property type="match status" value="1"/>
</dbReference>
<keyword evidence="5" id="KW-0547">Nucleotide-binding</keyword>
<dbReference type="EC" id="2.7.13.3" evidence="3"/>
<evidence type="ECO:0000256" key="3">
    <source>
        <dbReference type="ARBA" id="ARBA00012438"/>
    </source>
</evidence>
<keyword evidence="6 12" id="KW-0418">Kinase</keyword>
<keyword evidence="10" id="KW-1133">Transmembrane helix</keyword>
<dbReference type="SMART" id="SM00387">
    <property type="entry name" value="HATPase_c"/>
    <property type="match status" value="1"/>
</dbReference>
<evidence type="ECO:0000256" key="5">
    <source>
        <dbReference type="ARBA" id="ARBA00022741"/>
    </source>
</evidence>
<evidence type="ECO:0000313" key="13">
    <source>
        <dbReference type="Proteomes" id="UP000269097"/>
    </source>
</evidence>
<feature type="transmembrane region" description="Helical" evidence="10">
    <location>
        <begin position="176"/>
        <end position="195"/>
    </location>
</feature>
<keyword evidence="8" id="KW-0902">Two-component regulatory system</keyword>
<evidence type="ECO:0000256" key="6">
    <source>
        <dbReference type="ARBA" id="ARBA00022777"/>
    </source>
</evidence>
<dbReference type="InterPro" id="IPR003594">
    <property type="entry name" value="HATPase_dom"/>
</dbReference>
<feature type="transmembrane region" description="Helical" evidence="10">
    <location>
        <begin position="38"/>
        <end position="58"/>
    </location>
</feature>
<proteinExistence type="predicted"/>
<comment type="subcellular location">
    <subcellularLocation>
        <location evidence="2">Membrane</location>
    </subcellularLocation>
</comment>
<dbReference type="AlphaFoldDB" id="A0A3G3K589"/>
<feature type="domain" description="Histidine kinase" evidence="11">
    <location>
        <begin position="254"/>
        <end position="465"/>
    </location>
</feature>
<keyword evidence="9" id="KW-0175">Coiled coil</keyword>
<feature type="transmembrane region" description="Helical" evidence="10">
    <location>
        <begin position="116"/>
        <end position="135"/>
    </location>
</feature>
<dbReference type="EMBL" id="CP033433">
    <property type="protein sequence ID" value="AYQ75341.1"/>
    <property type="molecule type" value="Genomic_DNA"/>
</dbReference>
<evidence type="ECO:0000256" key="1">
    <source>
        <dbReference type="ARBA" id="ARBA00000085"/>
    </source>
</evidence>
<dbReference type="GO" id="GO:0030295">
    <property type="term" value="F:protein kinase activator activity"/>
    <property type="evidence" value="ECO:0007669"/>
    <property type="project" value="TreeGrafter"/>
</dbReference>
<evidence type="ECO:0000256" key="7">
    <source>
        <dbReference type="ARBA" id="ARBA00022840"/>
    </source>
</evidence>
<dbReference type="Pfam" id="PF02518">
    <property type="entry name" value="HATPase_c"/>
    <property type="match status" value="1"/>
</dbReference>
<keyword evidence="13" id="KW-1185">Reference proteome</keyword>
<evidence type="ECO:0000256" key="8">
    <source>
        <dbReference type="ARBA" id="ARBA00023012"/>
    </source>
</evidence>
<organism evidence="12 13">
    <name type="scientific">Cohnella candidum</name>
    <dbReference type="NCBI Taxonomy" id="2674991"/>
    <lineage>
        <taxon>Bacteria</taxon>
        <taxon>Bacillati</taxon>
        <taxon>Bacillota</taxon>
        <taxon>Bacilli</taxon>
        <taxon>Bacillales</taxon>
        <taxon>Paenibacillaceae</taxon>
        <taxon>Cohnella</taxon>
    </lineage>
</organism>
<feature type="transmembrane region" description="Helical" evidence="10">
    <location>
        <begin position="92"/>
        <end position="109"/>
    </location>
</feature>
<accession>A0A3G3K589</accession>
<evidence type="ECO:0000256" key="4">
    <source>
        <dbReference type="ARBA" id="ARBA00022679"/>
    </source>
</evidence>
<dbReference type="PANTHER" id="PTHR42878:SF7">
    <property type="entry name" value="SENSOR HISTIDINE KINASE GLRK"/>
    <property type="match status" value="1"/>
</dbReference>
<keyword evidence="10" id="KW-0812">Transmembrane</keyword>
<dbReference type="Proteomes" id="UP000269097">
    <property type="component" value="Chromosome"/>
</dbReference>
<dbReference type="GO" id="GO:0004673">
    <property type="term" value="F:protein histidine kinase activity"/>
    <property type="evidence" value="ECO:0007669"/>
    <property type="project" value="UniProtKB-EC"/>
</dbReference>
<evidence type="ECO:0000256" key="9">
    <source>
        <dbReference type="SAM" id="Coils"/>
    </source>
</evidence>
<dbReference type="SUPFAM" id="SSF55874">
    <property type="entry name" value="ATPase domain of HSP90 chaperone/DNA topoisomerase II/histidine kinase"/>
    <property type="match status" value="1"/>
</dbReference>
<feature type="coiled-coil region" evidence="9">
    <location>
        <begin position="289"/>
        <end position="316"/>
    </location>
</feature>
<feature type="transmembrane region" description="Helical" evidence="10">
    <location>
        <begin position="141"/>
        <end position="164"/>
    </location>
</feature>
<dbReference type="KEGG" id="coh:EAV92_24040"/>
<keyword evidence="10" id="KW-0472">Membrane</keyword>
<name>A0A3G3K589_9BACL</name>
<dbReference type="InterPro" id="IPR005467">
    <property type="entry name" value="His_kinase_dom"/>
</dbReference>
<feature type="transmembrane region" description="Helical" evidence="10">
    <location>
        <begin position="12"/>
        <end position="31"/>
    </location>
</feature>
<protein>
    <recommendedName>
        <fullName evidence="3">histidine kinase</fullName>
        <ecNumber evidence="3">2.7.13.3</ecNumber>
    </recommendedName>
</protein>
<dbReference type="GO" id="GO:0000156">
    <property type="term" value="F:phosphorelay response regulator activity"/>
    <property type="evidence" value="ECO:0007669"/>
    <property type="project" value="TreeGrafter"/>
</dbReference>
<keyword evidence="4" id="KW-0808">Transferase</keyword>
<dbReference type="Gene3D" id="3.30.565.10">
    <property type="entry name" value="Histidine kinase-like ATPase, C-terminal domain"/>
    <property type="match status" value="1"/>
</dbReference>
<sequence length="483" mass="54976">MRFHDRKIYLRGAFGVILMFLYMMIIVIIFARDRNEPVKWFISILSVGCLAILVSYILPDNILPSMAPYLPPRTVKFILDLKPLSDFTGYTYTPYGTLMFAIAISGSVARTVKRTLAILLLAPILYMLFTTPLNVQDGIDYAFFGAWALLYHLISLFILIRATVKERTRNKRIHMILFACLIFPPELFNILFNIFPRAFHESVNWRAFFTPFAASALVLTVYCIWRFGVFGIRIRVEKHVFNNTFEALARNASAMNHLMKNRLTNMALLAKNIKDASVDPGHPDIIRDLDVMVDEMDRLNRMIARMQKQLEDVILDRKPHRLADIVEQAVRSNDGFIRSKAIKVRIGNMGEVTVLCDSMHLQEALGNLIRNAIEAMRPGEGVLTIAMAKKSRAVDIVLTDNGTGIAESEQARIFDPFYSTKHTEHNFGLGLPYSKMVVQKHGGDLLVSSEEGKGTTFTLRLPMDSARRKWSLPGRRTVRETQL</sequence>
<reference evidence="12 13" key="1">
    <citation type="submission" date="2018-10" db="EMBL/GenBank/DDBJ databases">
        <title>Genome Sequence of Cohnella sp.</title>
        <authorList>
            <person name="Srinivasan S."/>
            <person name="Kim M.K."/>
        </authorList>
    </citation>
    <scope>NUCLEOTIDE SEQUENCE [LARGE SCALE GENOMIC DNA]</scope>
    <source>
        <strain evidence="12 13">18JY8-7</strain>
    </source>
</reference>
<evidence type="ECO:0000259" key="11">
    <source>
        <dbReference type="PROSITE" id="PS50109"/>
    </source>
</evidence>
<dbReference type="GO" id="GO:0007234">
    <property type="term" value="P:osmosensory signaling via phosphorelay pathway"/>
    <property type="evidence" value="ECO:0007669"/>
    <property type="project" value="TreeGrafter"/>
</dbReference>
<feature type="transmembrane region" description="Helical" evidence="10">
    <location>
        <begin position="207"/>
        <end position="225"/>
    </location>
</feature>
<evidence type="ECO:0000313" key="12">
    <source>
        <dbReference type="EMBL" id="AYQ75341.1"/>
    </source>
</evidence>
<evidence type="ECO:0000256" key="10">
    <source>
        <dbReference type="SAM" id="Phobius"/>
    </source>
</evidence>
<dbReference type="GO" id="GO:0005524">
    <property type="term" value="F:ATP binding"/>
    <property type="evidence" value="ECO:0007669"/>
    <property type="project" value="UniProtKB-KW"/>
</dbReference>
<gene>
    <name evidence="12" type="ORF">EAV92_24040</name>
</gene>
<dbReference type="PRINTS" id="PR00344">
    <property type="entry name" value="BCTRLSENSOR"/>
</dbReference>
<dbReference type="InterPro" id="IPR050351">
    <property type="entry name" value="BphY/WalK/GraS-like"/>
</dbReference>
<evidence type="ECO:0000256" key="2">
    <source>
        <dbReference type="ARBA" id="ARBA00004370"/>
    </source>
</evidence>
<dbReference type="InterPro" id="IPR004358">
    <property type="entry name" value="Sig_transdc_His_kin-like_C"/>
</dbReference>
<dbReference type="PROSITE" id="PS50109">
    <property type="entry name" value="HIS_KIN"/>
    <property type="match status" value="1"/>
</dbReference>
<dbReference type="InterPro" id="IPR036890">
    <property type="entry name" value="HATPase_C_sf"/>
</dbReference>
<comment type="catalytic activity">
    <reaction evidence="1">
        <text>ATP + protein L-histidine = ADP + protein N-phospho-L-histidine.</text>
        <dbReference type="EC" id="2.7.13.3"/>
    </reaction>
</comment>
<keyword evidence="7" id="KW-0067">ATP-binding</keyword>